<organism evidence="1 2">
    <name type="scientific">Moraxella catarrhalis</name>
    <name type="common">Branhamella catarrhalis</name>
    <dbReference type="NCBI Taxonomy" id="480"/>
    <lineage>
        <taxon>Bacteria</taxon>
        <taxon>Pseudomonadati</taxon>
        <taxon>Pseudomonadota</taxon>
        <taxon>Gammaproteobacteria</taxon>
        <taxon>Moraxellales</taxon>
        <taxon>Moraxellaceae</taxon>
        <taxon>Moraxella</taxon>
    </lineage>
</organism>
<evidence type="ECO:0000313" key="1">
    <source>
        <dbReference type="EMBL" id="OAV26837.1"/>
    </source>
</evidence>
<reference evidence="1 2" key="1">
    <citation type="journal article" date="2016" name="Genome Biol. Evol.">
        <title>Comparative Genomic Analyses of the Moraxella catarrhalis Serosensitive and Seroresistant Lineages Demonstrate Their Independent Evolution.</title>
        <authorList>
            <person name="Earl J.P."/>
            <person name="de Vries S.P."/>
            <person name="Ahmed A."/>
            <person name="Powell E."/>
            <person name="Schultz M.P."/>
            <person name="Hermans P.W."/>
            <person name="Hill D.J."/>
            <person name="Zhou Z."/>
            <person name="Constantinidou C.I."/>
            <person name="Hu F.Z."/>
            <person name="Bootsma H.J."/>
            <person name="Ehrlich G.D."/>
        </authorList>
    </citation>
    <scope>NUCLEOTIDE SEQUENCE [LARGE SCALE GENOMIC DNA]</scope>
    <source>
        <strain evidence="1 2">F23</strain>
    </source>
</reference>
<dbReference type="AlphaFoldDB" id="A0AB36DR50"/>
<name>A0AB36DR50_MORCA</name>
<dbReference type="Proteomes" id="UP000078295">
    <property type="component" value="Unassembled WGS sequence"/>
</dbReference>
<sequence>MSNCPFFLSKSKICKFFIKQVFVIKPKEKNLVNFYVKIIMLFLPTV</sequence>
<proteinExistence type="predicted"/>
<dbReference type="EMBL" id="LXHQ01000019">
    <property type="protein sequence ID" value="OAV26837.1"/>
    <property type="molecule type" value="Genomic_DNA"/>
</dbReference>
<evidence type="ECO:0000313" key="2">
    <source>
        <dbReference type="Proteomes" id="UP000078295"/>
    </source>
</evidence>
<comment type="caution">
    <text evidence="1">The sequence shown here is derived from an EMBL/GenBank/DDBJ whole genome shotgun (WGS) entry which is preliminary data.</text>
</comment>
<protein>
    <submittedName>
        <fullName evidence="1">Uncharacterized protein</fullName>
    </submittedName>
</protein>
<accession>A0AB36DR50</accession>
<gene>
    <name evidence="1" type="ORF">AO370_0492</name>
</gene>